<dbReference type="InterPro" id="IPR036390">
    <property type="entry name" value="WH_DNA-bd_sf"/>
</dbReference>
<gene>
    <name evidence="6" type="ORF">AWW66_20035</name>
</gene>
<keyword evidence="3" id="KW-0804">Transcription</keyword>
<dbReference type="GO" id="GO:0003700">
    <property type="term" value="F:DNA-binding transcription factor activity"/>
    <property type="evidence" value="ECO:0007669"/>
    <property type="project" value="InterPro"/>
</dbReference>
<organism evidence="6 7">
    <name type="scientific">Micromonospora rosaria</name>
    <dbReference type="NCBI Taxonomy" id="47874"/>
    <lineage>
        <taxon>Bacteria</taxon>
        <taxon>Bacillati</taxon>
        <taxon>Actinomycetota</taxon>
        <taxon>Actinomycetes</taxon>
        <taxon>Micromonosporales</taxon>
        <taxon>Micromonosporaceae</taxon>
        <taxon>Micromonospora</taxon>
    </lineage>
</organism>
<reference evidence="6 7" key="1">
    <citation type="submission" date="2016-01" db="EMBL/GenBank/DDBJ databases">
        <title>Whole genome sequence and analysis of Micromonospora rosaria DSM 803, which can produce antibacterial substance rosamicin.</title>
        <authorList>
            <person name="Yang H."/>
            <person name="He X."/>
            <person name="Zhu D."/>
        </authorList>
    </citation>
    <scope>NUCLEOTIDE SEQUENCE [LARGE SCALE GENOMIC DNA]</scope>
    <source>
        <strain evidence="6 7">DSM 803</strain>
    </source>
</reference>
<dbReference type="PANTHER" id="PTHR33164:SF43">
    <property type="entry name" value="HTH-TYPE TRANSCRIPTIONAL REPRESSOR YETL"/>
    <property type="match status" value="1"/>
</dbReference>
<dbReference type="PROSITE" id="PS50995">
    <property type="entry name" value="HTH_MARR_2"/>
    <property type="match status" value="1"/>
</dbReference>
<sequence>MDLVTLGDVPLERLLMVAAHVTAQRWNRYLAEEHGLTQAGLGALTAIAEHTEVPHRVVAERCFVRPATLTGIIDTLERDGLVVRQRDESDRRSVRLALTDAGREKLATVTAAIATAHPLTSADRDPGRGAVVREFLLEVIGTGEHPGHGGQPGHVTEEGARC</sequence>
<dbReference type="Gene3D" id="1.10.10.10">
    <property type="entry name" value="Winged helix-like DNA-binding domain superfamily/Winged helix DNA-binding domain"/>
    <property type="match status" value="1"/>
</dbReference>
<dbReference type="GO" id="GO:0006950">
    <property type="term" value="P:response to stress"/>
    <property type="evidence" value="ECO:0007669"/>
    <property type="project" value="TreeGrafter"/>
</dbReference>
<dbReference type="InterPro" id="IPR000835">
    <property type="entry name" value="HTH_MarR-typ"/>
</dbReference>
<dbReference type="AlphaFoldDB" id="A0A136PNZ6"/>
<dbReference type="OrthoDB" id="4404499at2"/>
<accession>A0A136PNZ6</accession>
<evidence type="ECO:0000313" key="7">
    <source>
        <dbReference type="Proteomes" id="UP000070620"/>
    </source>
</evidence>
<evidence type="ECO:0000256" key="4">
    <source>
        <dbReference type="SAM" id="MobiDB-lite"/>
    </source>
</evidence>
<keyword evidence="2" id="KW-0238">DNA-binding</keyword>
<proteinExistence type="predicted"/>
<name>A0A136PNZ6_9ACTN</name>
<evidence type="ECO:0000256" key="1">
    <source>
        <dbReference type="ARBA" id="ARBA00023015"/>
    </source>
</evidence>
<feature type="region of interest" description="Disordered" evidence="4">
    <location>
        <begin position="142"/>
        <end position="162"/>
    </location>
</feature>
<dbReference type="Pfam" id="PF01047">
    <property type="entry name" value="MarR"/>
    <property type="match status" value="1"/>
</dbReference>
<evidence type="ECO:0000256" key="3">
    <source>
        <dbReference type="ARBA" id="ARBA00023163"/>
    </source>
</evidence>
<dbReference type="PANTHER" id="PTHR33164">
    <property type="entry name" value="TRANSCRIPTIONAL REGULATOR, MARR FAMILY"/>
    <property type="match status" value="1"/>
</dbReference>
<evidence type="ECO:0000313" key="6">
    <source>
        <dbReference type="EMBL" id="KXK60230.1"/>
    </source>
</evidence>
<evidence type="ECO:0000256" key="2">
    <source>
        <dbReference type="ARBA" id="ARBA00023125"/>
    </source>
</evidence>
<dbReference type="Proteomes" id="UP000070620">
    <property type="component" value="Unassembled WGS sequence"/>
</dbReference>
<dbReference type="RefSeq" id="WP_067368679.1">
    <property type="nucleotide sequence ID" value="NZ_JBIUBN010000007.1"/>
</dbReference>
<keyword evidence="1" id="KW-0805">Transcription regulation</keyword>
<dbReference type="SUPFAM" id="SSF46785">
    <property type="entry name" value="Winged helix' DNA-binding domain"/>
    <property type="match status" value="1"/>
</dbReference>
<dbReference type="InterPro" id="IPR036388">
    <property type="entry name" value="WH-like_DNA-bd_sf"/>
</dbReference>
<comment type="caution">
    <text evidence="6">The sequence shown here is derived from an EMBL/GenBank/DDBJ whole genome shotgun (WGS) entry which is preliminary data.</text>
</comment>
<dbReference type="GO" id="GO:0003677">
    <property type="term" value="F:DNA binding"/>
    <property type="evidence" value="ECO:0007669"/>
    <property type="project" value="UniProtKB-KW"/>
</dbReference>
<feature type="domain" description="HTH marR-type" evidence="5">
    <location>
        <begin position="8"/>
        <end position="141"/>
    </location>
</feature>
<dbReference type="SMART" id="SM00347">
    <property type="entry name" value="HTH_MARR"/>
    <property type="match status" value="1"/>
</dbReference>
<dbReference type="InterPro" id="IPR039422">
    <property type="entry name" value="MarR/SlyA-like"/>
</dbReference>
<dbReference type="PROSITE" id="PS01117">
    <property type="entry name" value="HTH_MARR_1"/>
    <property type="match status" value="1"/>
</dbReference>
<keyword evidence="7" id="KW-1185">Reference proteome</keyword>
<dbReference type="InterPro" id="IPR023187">
    <property type="entry name" value="Tscrpt_reg_MarR-type_CS"/>
</dbReference>
<dbReference type="EMBL" id="LRQV01000079">
    <property type="protein sequence ID" value="KXK60230.1"/>
    <property type="molecule type" value="Genomic_DNA"/>
</dbReference>
<evidence type="ECO:0000259" key="5">
    <source>
        <dbReference type="PROSITE" id="PS50995"/>
    </source>
</evidence>
<protein>
    <submittedName>
        <fullName evidence="6">MarR family transcriptional regulator</fullName>
    </submittedName>
</protein>